<protein>
    <submittedName>
        <fullName evidence="1">15827_t:CDS:1</fullName>
    </submittedName>
</protein>
<keyword evidence="2" id="KW-1185">Reference proteome</keyword>
<name>A0A9N8VIY0_9GLOM</name>
<proteinExistence type="predicted"/>
<comment type="caution">
    <text evidence="1">The sequence shown here is derived from an EMBL/GenBank/DDBJ whole genome shotgun (WGS) entry which is preliminary data.</text>
</comment>
<dbReference type="Proteomes" id="UP000789759">
    <property type="component" value="Unassembled WGS sequence"/>
</dbReference>
<dbReference type="EMBL" id="CAJVQA010000017">
    <property type="protein sequence ID" value="CAG8450046.1"/>
    <property type="molecule type" value="Genomic_DNA"/>
</dbReference>
<accession>A0A9N8VIY0</accession>
<organism evidence="1 2">
    <name type="scientific">Cetraspora pellucida</name>
    <dbReference type="NCBI Taxonomy" id="1433469"/>
    <lineage>
        <taxon>Eukaryota</taxon>
        <taxon>Fungi</taxon>
        <taxon>Fungi incertae sedis</taxon>
        <taxon>Mucoromycota</taxon>
        <taxon>Glomeromycotina</taxon>
        <taxon>Glomeromycetes</taxon>
        <taxon>Diversisporales</taxon>
        <taxon>Gigasporaceae</taxon>
        <taxon>Cetraspora</taxon>
    </lineage>
</organism>
<dbReference type="OrthoDB" id="2367306at2759"/>
<dbReference type="AlphaFoldDB" id="A0A9N8VIY0"/>
<reference evidence="1" key="1">
    <citation type="submission" date="2021-06" db="EMBL/GenBank/DDBJ databases">
        <authorList>
            <person name="Kallberg Y."/>
            <person name="Tangrot J."/>
            <person name="Rosling A."/>
        </authorList>
    </citation>
    <scope>NUCLEOTIDE SEQUENCE</scope>
    <source>
        <strain evidence="1">FL966</strain>
    </source>
</reference>
<evidence type="ECO:0000313" key="1">
    <source>
        <dbReference type="EMBL" id="CAG8450046.1"/>
    </source>
</evidence>
<evidence type="ECO:0000313" key="2">
    <source>
        <dbReference type="Proteomes" id="UP000789759"/>
    </source>
</evidence>
<gene>
    <name evidence="1" type="ORF">CPELLU_LOCUS88</name>
</gene>
<sequence length="189" mass="21627">MSNINNNSGRSEILNPLYEVLLYQKKDIIAIQKKLCTNSKANQTAVHQSNKAKTFFDLYELLLESVGDLIPIEKNLNIDDNSVLVVEYRSNKTRKASMDISIREIYNLLAEEADENARAYFQKFEKFYNPLEDDPGVVLKKYGEMEVKKIRFIGEGLPLIPNLTPQQLHEVFIKNSASTNHCPCLEQVS</sequence>